<dbReference type="InterPro" id="IPR004869">
    <property type="entry name" value="MMPL_dom"/>
</dbReference>
<sequence length="771" mass="82932">MLKGLGGLLHRFRWSVLALTIVITVLAAYYGIGVFDTLKGASINDPGSEAIQAGKLIGSKLSSSSTDVVVLLSSPTLQASDDAFKQAVDDLQQKLQARSEVDSVTSYYTDKSAGMLSRDQHEILMLVNLSSDGAGKMGNYKNIAPLFTSPTLTVNTGGTIVSDIQFNDQTGADLQYAELVTLPIIALLLFLIFGGVIAALLPLIIGIFAIIGSFAILRLLSNFMEISSFAVDVVAFMGLGLAIDYSLFIVTRFREELLLNENDVRIALHLTLASAGRTVLFSGLTVGTSLICLLIFPEVLLRSIGLAAISSALVAMLASLLVLPALLAIFGLRINALSLNKVLRRRPKSVVQDHGAWYTLAKFVMRFSIPVTLVIVAFVLFLGTPFLHATFSSPDERSLPEGRSARVVQEHLKKNFVGQGVAEMDIAITTSGDVLSADNLALLQTYVARLQATPHVTSVLSLTSVDPRLTLKDYQQLYAHPESSPELAKVAKQLANGNVTEVIVTTDAVGHSDQAHALVGTIRDVAVPSGITRLIGGTNAVEADLFKNIEATIPWALSVMAIAILILLFLLTGSIIMPIKAIILNTLSLSATFGVLVWGFQDGNLQKLLHFQSIGSLDSTQTILIFALAFGLSMDYEVFLLSRIREQFDLTHSNREAVALGLQRTGGLITSAAILLAVVIGAFATSKIIFIQEIGVGVALAVLMDATLIRSLLVPAMMSLLGSANWWAPRPLRALWSVIGLRESEQSTLEQRPVPSELFLQDSEEKQIQTL</sequence>
<proteinExistence type="inferred from homology"/>
<dbReference type="PANTHER" id="PTHR33406">
    <property type="entry name" value="MEMBRANE PROTEIN MJ1562-RELATED"/>
    <property type="match status" value="1"/>
</dbReference>
<evidence type="ECO:0000256" key="4">
    <source>
        <dbReference type="ARBA" id="ARBA00022692"/>
    </source>
</evidence>
<feature type="transmembrane region" description="Helical" evidence="7">
    <location>
        <begin position="582"/>
        <end position="601"/>
    </location>
</feature>
<organism evidence="9 10">
    <name type="scientific">Tengunoibacter tsumagoiensis</name>
    <dbReference type="NCBI Taxonomy" id="2014871"/>
    <lineage>
        <taxon>Bacteria</taxon>
        <taxon>Bacillati</taxon>
        <taxon>Chloroflexota</taxon>
        <taxon>Ktedonobacteria</taxon>
        <taxon>Ktedonobacterales</taxon>
        <taxon>Dictyobacteraceae</taxon>
        <taxon>Tengunoibacter</taxon>
    </lineage>
</organism>
<dbReference type="InterPro" id="IPR050545">
    <property type="entry name" value="Mycobact_MmpL"/>
</dbReference>
<dbReference type="EMBL" id="BIFR01000002">
    <property type="protein sequence ID" value="GCE15659.1"/>
    <property type="molecule type" value="Genomic_DNA"/>
</dbReference>
<evidence type="ECO:0000313" key="9">
    <source>
        <dbReference type="EMBL" id="GCE15659.1"/>
    </source>
</evidence>
<evidence type="ECO:0000256" key="6">
    <source>
        <dbReference type="ARBA" id="ARBA00023136"/>
    </source>
</evidence>
<evidence type="ECO:0000313" key="10">
    <source>
        <dbReference type="Proteomes" id="UP000287352"/>
    </source>
</evidence>
<keyword evidence="10" id="KW-1185">Reference proteome</keyword>
<gene>
    <name evidence="9" type="ORF">KTT_55180</name>
</gene>
<evidence type="ECO:0000256" key="5">
    <source>
        <dbReference type="ARBA" id="ARBA00022989"/>
    </source>
</evidence>
<feature type="transmembrane region" description="Helical" evidence="7">
    <location>
        <begin position="662"/>
        <end position="684"/>
    </location>
</feature>
<feature type="transmembrane region" description="Helical" evidence="7">
    <location>
        <begin position="229"/>
        <end position="250"/>
    </location>
</feature>
<dbReference type="OrthoDB" id="7051771at2"/>
<dbReference type="RefSeq" id="WP_126583084.1">
    <property type="nucleotide sequence ID" value="NZ_BIFR01000002.1"/>
</dbReference>
<protein>
    <submittedName>
        <fullName evidence="9">Membrane protein</fullName>
    </submittedName>
</protein>
<keyword evidence="3" id="KW-1003">Cell membrane</keyword>
<evidence type="ECO:0000259" key="8">
    <source>
        <dbReference type="PROSITE" id="PS50156"/>
    </source>
</evidence>
<feature type="transmembrane region" description="Helical" evidence="7">
    <location>
        <begin position="696"/>
        <end position="721"/>
    </location>
</feature>
<comment type="caution">
    <text evidence="9">The sequence shown here is derived from an EMBL/GenBank/DDBJ whole genome shotgun (WGS) entry which is preliminary data.</text>
</comment>
<feature type="transmembrane region" description="Helical" evidence="7">
    <location>
        <begin position="622"/>
        <end position="642"/>
    </location>
</feature>
<accession>A0A402A954</accession>
<feature type="transmembrane region" description="Helical" evidence="7">
    <location>
        <begin position="184"/>
        <end position="217"/>
    </location>
</feature>
<dbReference type="InterPro" id="IPR000731">
    <property type="entry name" value="SSD"/>
</dbReference>
<keyword evidence="6 7" id="KW-0472">Membrane</keyword>
<dbReference type="Proteomes" id="UP000287352">
    <property type="component" value="Unassembled WGS sequence"/>
</dbReference>
<evidence type="ECO:0000256" key="2">
    <source>
        <dbReference type="ARBA" id="ARBA00010157"/>
    </source>
</evidence>
<name>A0A402A954_9CHLR</name>
<keyword evidence="5 7" id="KW-1133">Transmembrane helix</keyword>
<feature type="transmembrane region" description="Helical" evidence="7">
    <location>
        <begin position="313"/>
        <end position="334"/>
    </location>
</feature>
<feature type="transmembrane region" description="Helical" evidence="7">
    <location>
        <begin position="12"/>
        <end position="32"/>
    </location>
</feature>
<reference evidence="10" key="1">
    <citation type="submission" date="2018-12" db="EMBL/GenBank/DDBJ databases">
        <title>Tengunoibacter tsumagoiensis gen. nov., sp. nov., Dictyobacter kobayashii sp. nov., D. alpinus sp. nov., and D. joshuensis sp. nov. and description of Dictyobacteraceae fam. nov. within the order Ktedonobacterales isolated from Tengu-no-mugimeshi.</title>
        <authorList>
            <person name="Wang C.M."/>
            <person name="Zheng Y."/>
            <person name="Sakai Y."/>
            <person name="Toyoda A."/>
            <person name="Minakuchi Y."/>
            <person name="Abe K."/>
            <person name="Yokota A."/>
            <person name="Yabe S."/>
        </authorList>
    </citation>
    <scope>NUCLEOTIDE SEQUENCE [LARGE SCALE GENOMIC DNA]</scope>
    <source>
        <strain evidence="10">Uno3</strain>
    </source>
</reference>
<keyword evidence="4 7" id="KW-0812">Transmembrane</keyword>
<feature type="domain" description="SSD" evidence="8">
    <location>
        <begin position="199"/>
        <end position="329"/>
    </location>
</feature>
<dbReference type="SUPFAM" id="SSF82866">
    <property type="entry name" value="Multidrug efflux transporter AcrB transmembrane domain"/>
    <property type="match status" value="2"/>
</dbReference>
<comment type="similarity">
    <text evidence="2">Belongs to the resistance-nodulation-cell division (RND) (TC 2.A.6) family. MmpL subfamily.</text>
</comment>
<evidence type="ECO:0000256" key="1">
    <source>
        <dbReference type="ARBA" id="ARBA00004651"/>
    </source>
</evidence>
<feature type="transmembrane region" description="Helical" evidence="7">
    <location>
        <begin position="367"/>
        <end position="387"/>
    </location>
</feature>
<dbReference type="AlphaFoldDB" id="A0A402A954"/>
<comment type="subcellular location">
    <subcellularLocation>
        <location evidence="1">Cell membrane</location>
        <topology evidence="1">Multi-pass membrane protein</topology>
    </subcellularLocation>
</comment>
<dbReference type="Pfam" id="PF03176">
    <property type="entry name" value="MMPL"/>
    <property type="match status" value="2"/>
</dbReference>
<dbReference type="Gene3D" id="1.20.1640.10">
    <property type="entry name" value="Multidrug efflux transporter AcrB transmembrane domain"/>
    <property type="match status" value="2"/>
</dbReference>
<feature type="transmembrane region" description="Helical" evidence="7">
    <location>
        <begin position="279"/>
        <end position="301"/>
    </location>
</feature>
<evidence type="ECO:0000256" key="7">
    <source>
        <dbReference type="SAM" id="Phobius"/>
    </source>
</evidence>
<dbReference type="GO" id="GO:0005886">
    <property type="term" value="C:plasma membrane"/>
    <property type="evidence" value="ECO:0007669"/>
    <property type="project" value="UniProtKB-SubCell"/>
</dbReference>
<feature type="transmembrane region" description="Helical" evidence="7">
    <location>
        <begin position="555"/>
        <end position="576"/>
    </location>
</feature>
<dbReference type="PROSITE" id="PS50156">
    <property type="entry name" value="SSD"/>
    <property type="match status" value="1"/>
</dbReference>
<evidence type="ECO:0000256" key="3">
    <source>
        <dbReference type="ARBA" id="ARBA00022475"/>
    </source>
</evidence>
<dbReference type="PANTHER" id="PTHR33406:SF11">
    <property type="entry name" value="MEMBRANE PROTEIN SCO6666-RELATED"/>
    <property type="match status" value="1"/>
</dbReference>